<comment type="cofactor">
    <cofactor evidence="1">
        <name>Mg(2+)</name>
        <dbReference type="ChEBI" id="CHEBI:18420"/>
    </cofactor>
</comment>
<evidence type="ECO:0000256" key="1">
    <source>
        <dbReference type="ARBA" id="ARBA00001946"/>
    </source>
</evidence>
<dbReference type="PANTHER" id="PTHR12358:SF54">
    <property type="entry name" value="SPHINGOSINE KINASE RELATED PROTEIN"/>
    <property type="match status" value="1"/>
</dbReference>
<comment type="similarity">
    <text evidence="2">Belongs to the diacylglycerol/lipid kinase family.</text>
</comment>
<accession>A0A9D2I5V1</accession>
<reference evidence="10" key="1">
    <citation type="journal article" date="2021" name="PeerJ">
        <title>Extensive microbial diversity within the chicken gut microbiome revealed by metagenomics and culture.</title>
        <authorList>
            <person name="Gilroy R."/>
            <person name="Ravi A."/>
            <person name="Getino M."/>
            <person name="Pursley I."/>
            <person name="Horton D.L."/>
            <person name="Alikhan N.F."/>
            <person name="Baker D."/>
            <person name="Gharbi K."/>
            <person name="Hall N."/>
            <person name="Watson M."/>
            <person name="Adriaenssens E.M."/>
            <person name="Foster-Nyarko E."/>
            <person name="Jarju S."/>
            <person name="Secka A."/>
            <person name="Antonio M."/>
            <person name="Oren A."/>
            <person name="Chaudhuri R.R."/>
            <person name="La Ragione R."/>
            <person name="Hildebrand F."/>
            <person name="Pallen M.J."/>
        </authorList>
    </citation>
    <scope>NUCLEOTIDE SEQUENCE</scope>
    <source>
        <strain evidence="10">CHK179-7159</strain>
    </source>
</reference>
<dbReference type="AlphaFoldDB" id="A0A9D2I5V1"/>
<keyword evidence="3" id="KW-0808">Transferase</keyword>
<comment type="caution">
    <text evidence="10">The sequence shown here is derived from an EMBL/GenBank/DDBJ whole genome shotgun (WGS) entry which is preliminary data.</text>
</comment>
<feature type="domain" description="DAGKc" evidence="9">
    <location>
        <begin position="1"/>
        <end position="134"/>
    </location>
</feature>
<dbReference type="InterPro" id="IPR001206">
    <property type="entry name" value="Diacylglycerol_kinase_cat_dom"/>
</dbReference>
<keyword evidence="8" id="KW-1208">Phospholipid metabolism</keyword>
<dbReference type="SUPFAM" id="SSF111331">
    <property type="entry name" value="NAD kinase/diacylglycerol kinase-like"/>
    <property type="match status" value="1"/>
</dbReference>
<evidence type="ECO:0000256" key="8">
    <source>
        <dbReference type="ARBA" id="ARBA00023264"/>
    </source>
</evidence>
<organism evidence="10 11">
    <name type="scientific">Candidatus Eisenbergiella merdipullorum</name>
    <dbReference type="NCBI Taxonomy" id="2838553"/>
    <lineage>
        <taxon>Bacteria</taxon>
        <taxon>Bacillati</taxon>
        <taxon>Bacillota</taxon>
        <taxon>Clostridia</taxon>
        <taxon>Lachnospirales</taxon>
        <taxon>Lachnospiraceae</taxon>
        <taxon>Eisenbergiella</taxon>
    </lineage>
</organism>
<dbReference type="GO" id="GO:0005524">
    <property type="term" value="F:ATP binding"/>
    <property type="evidence" value="ECO:0007669"/>
    <property type="project" value="UniProtKB-KW"/>
</dbReference>
<evidence type="ECO:0000313" key="10">
    <source>
        <dbReference type="EMBL" id="HJA92288.1"/>
    </source>
</evidence>
<sequence length="327" mass="36237">MYHFLVNPSSCSGRGGRYWERVKKELDERSVPYQAHFSEKAGDMARMASELTQTGAGDRDEVHLVVLGGDGTVNETLQGIRDFDRTRFSYIPTGSSNDLARDVGISRDPVKALCQLLDDEKERPMDVGVLHYHTAYAPQGKGLEKVSRPDRLFVVSCGIGFDAGVCQQAMSSRFKDVLNRLGLGKLTYLGIALKMLITSGRAQAVLTAENDAGERTGPVSIRKLMFAACMSHCYEGGGFRFCPGADAADGILDVCAVGNVPKWKVILVLPTAFWGGHYRYRGVEHYEGSRIRIRASRPLWVHTDGEVTALSDDITVSCLRRRLRFYY</sequence>
<dbReference type="InterPro" id="IPR050187">
    <property type="entry name" value="Lipid_Phosphate_FormReg"/>
</dbReference>
<keyword evidence="7" id="KW-0444">Lipid biosynthesis</keyword>
<evidence type="ECO:0000256" key="6">
    <source>
        <dbReference type="ARBA" id="ARBA00022840"/>
    </source>
</evidence>
<dbReference type="Proteomes" id="UP000886858">
    <property type="component" value="Unassembled WGS sequence"/>
</dbReference>
<gene>
    <name evidence="10" type="ORF">H9717_04115</name>
</gene>
<evidence type="ECO:0000256" key="5">
    <source>
        <dbReference type="ARBA" id="ARBA00022777"/>
    </source>
</evidence>
<dbReference type="PROSITE" id="PS50146">
    <property type="entry name" value="DAGK"/>
    <property type="match status" value="1"/>
</dbReference>
<dbReference type="Pfam" id="PF00781">
    <property type="entry name" value="DAGK_cat"/>
    <property type="match status" value="1"/>
</dbReference>
<dbReference type="PANTHER" id="PTHR12358">
    <property type="entry name" value="SPHINGOSINE KINASE"/>
    <property type="match status" value="1"/>
</dbReference>
<keyword evidence="7" id="KW-0594">Phospholipid biosynthesis</keyword>
<dbReference type="GO" id="GO:0008654">
    <property type="term" value="P:phospholipid biosynthetic process"/>
    <property type="evidence" value="ECO:0007669"/>
    <property type="project" value="UniProtKB-KW"/>
</dbReference>
<dbReference type="InterPro" id="IPR045540">
    <property type="entry name" value="YegS/DAGK_C"/>
</dbReference>
<evidence type="ECO:0000256" key="7">
    <source>
        <dbReference type="ARBA" id="ARBA00023209"/>
    </source>
</evidence>
<dbReference type="Pfam" id="PF19279">
    <property type="entry name" value="YegS_C"/>
    <property type="match status" value="1"/>
</dbReference>
<keyword evidence="5 10" id="KW-0418">Kinase</keyword>
<protein>
    <submittedName>
        <fullName evidence="10">Diacylglycerol kinase family lipid kinase</fullName>
    </submittedName>
</protein>
<keyword evidence="4" id="KW-0547">Nucleotide-binding</keyword>
<dbReference type="Gene3D" id="2.60.200.40">
    <property type="match status" value="1"/>
</dbReference>
<keyword evidence="6" id="KW-0067">ATP-binding</keyword>
<dbReference type="InterPro" id="IPR016064">
    <property type="entry name" value="NAD/diacylglycerol_kinase_sf"/>
</dbReference>
<dbReference type="GO" id="GO:0016301">
    <property type="term" value="F:kinase activity"/>
    <property type="evidence" value="ECO:0007669"/>
    <property type="project" value="UniProtKB-KW"/>
</dbReference>
<evidence type="ECO:0000256" key="3">
    <source>
        <dbReference type="ARBA" id="ARBA00022679"/>
    </source>
</evidence>
<evidence type="ECO:0000256" key="4">
    <source>
        <dbReference type="ARBA" id="ARBA00022741"/>
    </source>
</evidence>
<evidence type="ECO:0000313" key="11">
    <source>
        <dbReference type="Proteomes" id="UP000886858"/>
    </source>
</evidence>
<keyword evidence="7" id="KW-0443">Lipid metabolism</keyword>
<dbReference type="EMBL" id="DWYY01000045">
    <property type="protein sequence ID" value="HJA92288.1"/>
    <property type="molecule type" value="Genomic_DNA"/>
</dbReference>
<evidence type="ECO:0000259" key="9">
    <source>
        <dbReference type="PROSITE" id="PS50146"/>
    </source>
</evidence>
<reference evidence="10" key="2">
    <citation type="submission" date="2021-04" db="EMBL/GenBank/DDBJ databases">
        <authorList>
            <person name="Gilroy R."/>
        </authorList>
    </citation>
    <scope>NUCLEOTIDE SEQUENCE</scope>
    <source>
        <strain evidence="10">CHK179-7159</strain>
    </source>
</reference>
<dbReference type="InterPro" id="IPR017438">
    <property type="entry name" value="ATP-NAD_kinase_N"/>
</dbReference>
<proteinExistence type="inferred from homology"/>
<dbReference type="SMART" id="SM00046">
    <property type="entry name" value="DAGKc"/>
    <property type="match status" value="1"/>
</dbReference>
<dbReference type="Gene3D" id="3.40.50.10330">
    <property type="entry name" value="Probable inorganic polyphosphate/atp-NAD kinase, domain 1"/>
    <property type="match status" value="1"/>
</dbReference>
<evidence type="ECO:0000256" key="2">
    <source>
        <dbReference type="ARBA" id="ARBA00005983"/>
    </source>
</evidence>
<name>A0A9D2I5V1_9FIRM</name>